<sequence length="101" mass="11560">MKMTLQIAFFLPRCRASHLRDMRSKGPVDIHQHNPPSKERHIGVELTTPQAHPPTVLRDPNWFYLEVMPYFHSCSQFGFISSVLVWLPRTDGSGISSMLPS</sequence>
<organism evidence="1 2">
    <name type="scientific">Trichocladium antarcticum</name>
    <dbReference type="NCBI Taxonomy" id="1450529"/>
    <lineage>
        <taxon>Eukaryota</taxon>
        <taxon>Fungi</taxon>
        <taxon>Dikarya</taxon>
        <taxon>Ascomycota</taxon>
        <taxon>Pezizomycotina</taxon>
        <taxon>Sordariomycetes</taxon>
        <taxon>Sordariomycetidae</taxon>
        <taxon>Sordariales</taxon>
        <taxon>Chaetomiaceae</taxon>
        <taxon>Trichocladium</taxon>
    </lineage>
</organism>
<keyword evidence="2" id="KW-1185">Reference proteome</keyword>
<reference evidence="1" key="2">
    <citation type="submission" date="2023-05" db="EMBL/GenBank/DDBJ databases">
        <authorList>
            <consortium name="Lawrence Berkeley National Laboratory"/>
            <person name="Steindorff A."/>
            <person name="Hensen N."/>
            <person name="Bonometti L."/>
            <person name="Westerberg I."/>
            <person name="Brannstrom I.O."/>
            <person name="Guillou S."/>
            <person name="Cros-Aarteil S."/>
            <person name="Calhoun S."/>
            <person name="Haridas S."/>
            <person name="Kuo A."/>
            <person name="Mondo S."/>
            <person name="Pangilinan J."/>
            <person name="Riley R."/>
            <person name="Labutti K."/>
            <person name="Andreopoulos B."/>
            <person name="Lipzen A."/>
            <person name="Chen C."/>
            <person name="Yanf M."/>
            <person name="Daum C."/>
            <person name="Ng V."/>
            <person name="Clum A."/>
            <person name="Ohm R."/>
            <person name="Martin F."/>
            <person name="Silar P."/>
            <person name="Natvig D."/>
            <person name="Lalanne C."/>
            <person name="Gautier V."/>
            <person name="Ament-Velasquez S.L."/>
            <person name="Kruys A."/>
            <person name="Hutchinson M.I."/>
            <person name="Powell A.J."/>
            <person name="Barry K."/>
            <person name="Miller A.N."/>
            <person name="Grigoriev I.V."/>
            <person name="Debuchy R."/>
            <person name="Gladieux P."/>
            <person name="Thoren M.H."/>
            <person name="Johannesson H."/>
        </authorList>
    </citation>
    <scope>NUCLEOTIDE SEQUENCE</scope>
    <source>
        <strain evidence="1">CBS 123565</strain>
    </source>
</reference>
<proteinExistence type="predicted"/>
<dbReference type="AlphaFoldDB" id="A0AAN6ZF58"/>
<evidence type="ECO:0000313" key="1">
    <source>
        <dbReference type="EMBL" id="KAK4135204.1"/>
    </source>
</evidence>
<name>A0AAN6ZF58_9PEZI</name>
<comment type="caution">
    <text evidence="1">The sequence shown here is derived from an EMBL/GenBank/DDBJ whole genome shotgun (WGS) entry which is preliminary data.</text>
</comment>
<dbReference type="Proteomes" id="UP001304895">
    <property type="component" value="Unassembled WGS sequence"/>
</dbReference>
<gene>
    <name evidence="1" type="ORF">BT67DRAFT_268204</name>
</gene>
<evidence type="ECO:0000313" key="2">
    <source>
        <dbReference type="Proteomes" id="UP001304895"/>
    </source>
</evidence>
<accession>A0AAN6ZF58</accession>
<reference evidence="1" key="1">
    <citation type="journal article" date="2023" name="Mol. Phylogenet. Evol.">
        <title>Genome-scale phylogeny and comparative genomics of the fungal order Sordariales.</title>
        <authorList>
            <person name="Hensen N."/>
            <person name="Bonometti L."/>
            <person name="Westerberg I."/>
            <person name="Brannstrom I.O."/>
            <person name="Guillou S."/>
            <person name="Cros-Aarteil S."/>
            <person name="Calhoun S."/>
            <person name="Haridas S."/>
            <person name="Kuo A."/>
            <person name="Mondo S."/>
            <person name="Pangilinan J."/>
            <person name="Riley R."/>
            <person name="LaButti K."/>
            <person name="Andreopoulos B."/>
            <person name="Lipzen A."/>
            <person name="Chen C."/>
            <person name="Yan M."/>
            <person name="Daum C."/>
            <person name="Ng V."/>
            <person name="Clum A."/>
            <person name="Steindorff A."/>
            <person name="Ohm R.A."/>
            <person name="Martin F."/>
            <person name="Silar P."/>
            <person name="Natvig D.O."/>
            <person name="Lalanne C."/>
            <person name="Gautier V."/>
            <person name="Ament-Velasquez S.L."/>
            <person name="Kruys A."/>
            <person name="Hutchinson M.I."/>
            <person name="Powell A.J."/>
            <person name="Barry K."/>
            <person name="Miller A.N."/>
            <person name="Grigoriev I.V."/>
            <person name="Debuchy R."/>
            <person name="Gladieux P."/>
            <person name="Hiltunen Thoren M."/>
            <person name="Johannesson H."/>
        </authorList>
    </citation>
    <scope>NUCLEOTIDE SEQUENCE</scope>
    <source>
        <strain evidence="1">CBS 123565</strain>
    </source>
</reference>
<dbReference type="EMBL" id="MU853406">
    <property type="protein sequence ID" value="KAK4135204.1"/>
    <property type="molecule type" value="Genomic_DNA"/>
</dbReference>
<protein>
    <submittedName>
        <fullName evidence="1">Uncharacterized protein</fullName>
    </submittedName>
</protein>